<dbReference type="SMART" id="SM00345">
    <property type="entry name" value="HTH_GNTR"/>
    <property type="match status" value="1"/>
</dbReference>
<evidence type="ECO:0000256" key="1">
    <source>
        <dbReference type="ARBA" id="ARBA00023015"/>
    </source>
</evidence>
<dbReference type="SUPFAM" id="SSF46785">
    <property type="entry name" value="Winged helix' DNA-binding domain"/>
    <property type="match status" value="1"/>
</dbReference>
<protein>
    <submittedName>
        <fullName evidence="5">GntR family transcriptional repressor for pyruvate dehydrogenase complex</fullName>
    </submittedName>
</protein>
<keyword evidence="3" id="KW-0804">Transcription</keyword>
<dbReference type="PANTHER" id="PTHR43537">
    <property type="entry name" value="TRANSCRIPTIONAL REGULATOR, GNTR FAMILY"/>
    <property type="match status" value="1"/>
</dbReference>
<dbReference type="SMART" id="SM00895">
    <property type="entry name" value="FCD"/>
    <property type="match status" value="1"/>
</dbReference>
<keyword evidence="6" id="KW-1185">Reference proteome</keyword>
<dbReference type="InterPro" id="IPR036390">
    <property type="entry name" value="WH_DNA-bd_sf"/>
</dbReference>
<dbReference type="Gene3D" id="1.10.10.10">
    <property type="entry name" value="Winged helix-like DNA-binding domain superfamily/Winged helix DNA-binding domain"/>
    <property type="match status" value="1"/>
</dbReference>
<evidence type="ECO:0000313" key="5">
    <source>
        <dbReference type="EMBL" id="MET4635933.1"/>
    </source>
</evidence>
<dbReference type="RefSeq" id="WP_354553471.1">
    <property type="nucleotide sequence ID" value="NZ_JBEPSM010000003.1"/>
</dbReference>
<keyword evidence="5" id="KW-0670">Pyruvate</keyword>
<name>A0ABV2R483_9HYPH</name>
<feature type="domain" description="HTH gntR-type" evidence="4">
    <location>
        <begin position="14"/>
        <end position="82"/>
    </location>
</feature>
<comment type="caution">
    <text evidence="5">The sequence shown here is derived from an EMBL/GenBank/DDBJ whole genome shotgun (WGS) entry which is preliminary data.</text>
</comment>
<dbReference type="Pfam" id="PF00392">
    <property type="entry name" value="GntR"/>
    <property type="match status" value="1"/>
</dbReference>
<organism evidence="5 6">
    <name type="scientific">Kaistia defluvii</name>
    <dbReference type="NCBI Taxonomy" id="410841"/>
    <lineage>
        <taxon>Bacteria</taxon>
        <taxon>Pseudomonadati</taxon>
        <taxon>Pseudomonadota</taxon>
        <taxon>Alphaproteobacteria</taxon>
        <taxon>Hyphomicrobiales</taxon>
        <taxon>Kaistiaceae</taxon>
        <taxon>Kaistia</taxon>
    </lineage>
</organism>
<reference evidence="5 6" key="1">
    <citation type="submission" date="2024-06" db="EMBL/GenBank/DDBJ databases">
        <title>Sorghum-associated microbial communities from plants grown in Nebraska, USA.</title>
        <authorList>
            <person name="Schachtman D."/>
        </authorList>
    </citation>
    <scope>NUCLEOTIDE SEQUENCE [LARGE SCALE GENOMIC DNA]</scope>
    <source>
        <strain evidence="5 6">3207</strain>
    </source>
</reference>
<proteinExistence type="predicted"/>
<dbReference type="PANTHER" id="PTHR43537:SF5">
    <property type="entry name" value="UXU OPERON TRANSCRIPTIONAL REGULATOR"/>
    <property type="match status" value="1"/>
</dbReference>
<sequence length="248" mass="27629">MTLSVPGLSPLPASDRAGTVMKALADYIAQSNLKPGERLPTERELMQSLAVGRSTVREVIRQFQALGVVESRKGSGTYLLRGISSDTIHMPLSIDAGTLREGLLATLDIRRGLEAEAGALAALRRTQADLDIIEEKLEAMEKVHLAEGTSGKYDLAFHLSVYDASHNPMFGQLLEQMREAFERFWTKPFDRPDFAGRSFPFHRTLFEAIAAQDADRARRETLTILEIVEEDIREMSQDTAQTMHKVSK</sequence>
<dbReference type="EMBL" id="JBEPSM010000003">
    <property type="protein sequence ID" value="MET4635933.1"/>
    <property type="molecule type" value="Genomic_DNA"/>
</dbReference>
<dbReference type="InterPro" id="IPR000524">
    <property type="entry name" value="Tscrpt_reg_HTH_GntR"/>
</dbReference>
<evidence type="ECO:0000259" key="4">
    <source>
        <dbReference type="PROSITE" id="PS50949"/>
    </source>
</evidence>
<dbReference type="Proteomes" id="UP001549321">
    <property type="component" value="Unassembled WGS sequence"/>
</dbReference>
<evidence type="ECO:0000313" key="6">
    <source>
        <dbReference type="Proteomes" id="UP001549321"/>
    </source>
</evidence>
<dbReference type="CDD" id="cd07377">
    <property type="entry name" value="WHTH_GntR"/>
    <property type="match status" value="1"/>
</dbReference>
<dbReference type="InterPro" id="IPR036388">
    <property type="entry name" value="WH-like_DNA-bd_sf"/>
</dbReference>
<dbReference type="PRINTS" id="PR00035">
    <property type="entry name" value="HTHGNTR"/>
</dbReference>
<dbReference type="PROSITE" id="PS50949">
    <property type="entry name" value="HTH_GNTR"/>
    <property type="match status" value="1"/>
</dbReference>
<gene>
    <name evidence="5" type="ORF">ABIE08_003884</name>
</gene>
<evidence type="ECO:0000256" key="3">
    <source>
        <dbReference type="ARBA" id="ARBA00023163"/>
    </source>
</evidence>
<accession>A0ABV2R483</accession>
<dbReference type="InterPro" id="IPR011711">
    <property type="entry name" value="GntR_C"/>
</dbReference>
<keyword evidence="2" id="KW-0238">DNA-binding</keyword>
<dbReference type="Pfam" id="PF07729">
    <property type="entry name" value="FCD"/>
    <property type="match status" value="1"/>
</dbReference>
<dbReference type="Gene3D" id="1.20.120.530">
    <property type="entry name" value="GntR ligand-binding domain-like"/>
    <property type="match status" value="1"/>
</dbReference>
<dbReference type="SUPFAM" id="SSF48008">
    <property type="entry name" value="GntR ligand-binding domain-like"/>
    <property type="match status" value="1"/>
</dbReference>
<evidence type="ECO:0000256" key="2">
    <source>
        <dbReference type="ARBA" id="ARBA00023125"/>
    </source>
</evidence>
<keyword evidence="1" id="KW-0805">Transcription regulation</keyword>
<dbReference type="InterPro" id="IPR008920">
    <property type="entry name" value="TF_FadR/GntR_C"/>
</dbReference>